<keyword evidence="3" id="KW-1185">Reference proteome</keyword>
<reference evidence="2" key="1">
    <citation type="journal article" date="2014" name="Int. J. Syst. Evol. Microbiol.">
        <title>Complete genome sequence of Corynebacterium casei LMG S-19264T (=DSM 44701T), isolated from a smear-ripened cheese.</title>
        <authorList>
            <consortium name="US DOE Joint Genome Institute (JGI-PGF)"/>
            <person name="Walter F."/>
            <person name="Albersmeier A."/>
            <person name="Kalinowski J."/>
            <person name="Ruckert C."/>
        </authorList>
    </citation>
    <scope>NUCLEOTIDE SEQUENCE</scope>
    <source>
        <strain evidence="2">JCM 3131</strain>
    </source>
</reference>
<reference evidence="2" key="2">
    <citation type="submission" date="2020-09" db="EMBL/GenBank/DDBJ databases">
        <authorList>
            <person name="Sun Q."/>
            <person name="Ohkuma M."/>
        </authorList>
    </citation>
    <scope>NUCLEOTIDE SEQUENCE</scope>
    <source>
        <strain evidence="2">JCM 3131</strain>
    </source>
</reference>
<sequence>MNGLLEIPFTPSLLTQVRLHAGEWAIGAGLPRERREEFVLAVHEVVSRSVLRGGGAGVLRLYEQHGALHCQVTGEAPCHADETGAVRPPGTETAPDGPDLETVQDLSGRLKITATPMGATVVTFTGTPPAE</sequence>
<evidence type="ECO:0000313" key="3">
    <source>
        <dbReference type="Proteomes" id="UP000620156"/>
    </source>
</evidence>
<organism evidence="2 3">
    <name type="scientific">Streptomyces ruber</name>
    <dbReference type="NCBI Taxonomy" id="83378"/>
    <lineage>
        <taxon>Bacteria</taxon>
        <taxon>Bacillati</taxon>
        <taxon>Actinomycetota</taxon>
        <taxon>Actinomycetes</taxon>
        <taxon>Kitasatosporales</taxon>
        <taxon>Streptomycetaceae</taxon>
        <taxon>Streptomyces</taxon>
    </lineage>
</organism>
<proteinExistence type="predicted"/>
<feature type="region of interest" description="Disordered" evidence="1">
    <location>
        <begin position="79"/>
        <end position="99"/>
    </location>
</feature>
<dbReference type="EMBL" id="BMQK01000004">
    <property type="protein sequence ID" value="GGQ54229.1"/>
    <property type="molecule type" value="Genomic_DNA"/>
</dbReference>
<accession>A0A918ESF3</accession>
<protein>
    <submittedName>
        <fullName evidence="2">Uncharacterized protein</fullName>
    </submittedName>
</protein>
<dbReference type="InterPro" id="IPR036890">
    <property type="entry name" value="HATPase_C_sf"/>
</dbReference>
<evidence type="ECO:0000313" key="2">
    <source>
        <dbReference type="EMBL" id="GGQ54229.1"/>
    </source>
</evidence>
<evidence type="ECO:0000256" key="1">
    <source>
        <dbReference type="SAM" id="MobiDB-lite"/>
    </source>
</evidence>
<dbReference type="RefSeq" id="WP_189216792.1">
    <property type="nucleotide sequence ID" value="NZ_BMQK01000004.1"/>
</dbReference>
<gene>
    <name evidence="2" type="ORF">GCM10010145_24660</name>
</gene>
<dbReference type="Gene3D" id="3.30.565.10">
    <property type="entry name" value="Histidine kinase-like ATPase, C-terminal domain"/>
    <property type="match status" value="1"/>
</dbReference>
<comment type="caution">
    <text evidence="2">The sequence shown here is derived from an EMBL/GenBank/DDBJ whole genome shotgun (WGS) entry which is preliminary data.</text>
</comment>
<name>A0A918ESF3_9ACTN</name>
<dbReference type="Proteomes" id="UP000620156">
    <property type="component" value="Unassembled WGS sequence"/>
</dbReference>
<dbReference type="AlphaFoldDB" id="A0A918ESF3"/>